<keyword evidence="8" id="KW-1185">Reference proteome</keyword>
<dbReference type="GeneID" id="90035653"/>
<gene>
    <name evidence="7" type="ORF">BZA70DRAFT_202657</name>
</gene>
<keyword evidence="2" id="KW-0812">Transmembrane</keyword>
<evidence type="ECO:0000313" key="8">
    <source>
        <dbReference type="Proteomes" id="UP001498771"/>
    </source>
</evidence>
<evidence type="ECO:0000256" key="4">
    <source>
        <dbReference type="ARBA" id="ARBA00023128"/>
    </source>
</evidence>
<protein>
    <submittedName>
        <fullName evidence="7">ATP synthase regulation protein NCA2-domain-containing protein</fullName>
    </submittedName>
</protein>
<proteinExistence type="predicted"/>
<evidence type="ECO:0000256" key="5">
    <source>
        <dbReference type="ARBA" id="ARBA00023136"/>
    </source>
</evidence>
<evidence type="ECO:0000313" key="7">
    <source>
        <dbReference type="EMBL" id="KAK7204149.1"/>
    </source>
</evidence>
<evidence type="ECO:0000256" key="3">
    <source>
        <dbReference type="ARBA" id="ARBA00022989"/>
    </source>
</evidence>
<evidence type="ECO:0000256" key="6">
    <source>
        <dbReference type="SAM" id="MobiDB-lite"/>
    </source>
</evidence>
<keyword evidence="4" id="KW-0496">Mitochondrion</keyword>
<dbReference type="Pfam" id="PF08637">
    <property type="entry name" value="NCA2"/>
    <property type="match status" value="1"/>
</dbReference>
<comment type="caution">
    <text evidence="7">The sequence shown here is derived from an EMBL/GenBank/DDBJ whole genome shotgun (WGS) entry which is preliminary data.</text>
</comment>
<reference evidence="7 8" key="1">
    <citation type="submission" date="2024-03" db="EMBL/GenBank/DDBJ databases">
        <title>Genome-scale model development and genomic sequencing of the oleaginous clade Lipomyces.</title>
        <authorList>
            <consortium name="Lawrence Berkeley National Laboratory"/>
            <person name="Czajka J.J."/>
            <person name="Han Y."/>
            <person name="Kim J."/>
            <person name="Mondo S.J."/>
            <person name="Hofstad B.A."/>
            <person name="Robles A."/>
            <person name="Haridas S."/>
            <person name="Riley R."/>
            <person name="LaButti K."/>
            <person name="Pangilinan J."/>
            <person name="Andreopoulos W."/>
            <person name="Lipzen A."/>
            <person name="Yan J."/>
            <person name="Wang M."/>
            <person name="Ng V."/>
            <person name="Grigoriev I.V."/>
            <person name="Spatafora J.W."/>
            <person name="Magnuson J.K."/>
            <person name="Baker S.E."/>
            <person name="Pomraning K.R."/>
        </authorList>
    </citation>
    <scope>NUCLEOTIDE SEQUENCE [LARGE SCALE GENOMIC DNA]</scope>
    <source>
        <strain evidence="7 8">Phaff 52-87</strain>
    </source>
</reference>
<name>A0ABR1F2S7_9ASCO</name>
<dbReference type="Proteomes" id="UP001498771">
    <property type="component" value="Unassembled WGS sequence"/>
</dbReference>
<accession>A0ABR1F2S7</accession>
<keyword evidence="5" id="KW-0472">Membrane</keyword>
<feature type="compositionally biased region" description="Low complexity" evidence="6">
    <location>
        <begin position="37"/>
        <end position="47"/>
    </location>
</feature>
<evidence type="ECO:0000256" key="2">
    <source>
        <dbReference type="ARBA" id="ARBA00022692"/>
    </source>
</evidence>
<evidence type="ECO:0000256" key="1">
    <source>
        <dbReference type="ARBA" id="ARBA00004225"/>
    </source>
</evidence>
<dbReference type="PANTHER" id="PTHR28234:SF1">
    <property type="entry name" value="NUCLEAR CONTROL OF ATPASE PROTEIN 2"/>
    <property type="match status" value="1"/>
</dbReference>
<dbReference type="RefSeq" id="XP_064767182.1">
    <property type="nucleotide sequence ID" value="XM_064910141.1"/>
</dbReference>
<feature type="compositionally biased region" description="Gly residues" evidence="6">
    <location>
        <begin position="614"/>
        <end position="632"/>
    </location>
</feature>
<dbReference type="PANTHER" id="PTHR28234">
    <property type="entry name" value="NUCLEAR CONTROL OF ATPASE PROTEIN 2"/>
    <property type="match status" value="1"/>
</dbReference>
<feature type="region of interest" description="Disordered" evidence="6">
    <location>
        <begin position="30"/>
        <end position="58"/>
    </location>
</feature>
<sequence>MSTIVDDKVRTLSSQLELLASTTLPTLLAPRAQIPRSGSSTPSSSSTAAQQADEEELKQSLQVTEPLIEVLNQLLIRPGGSPASVSSLKAALARYLEHSPDRARYMALRKEGAGLDRVWEGFEDSVTDGTKQVEWFVVAAGSIILYGHMLEQFLNQTLPLAEDIYYWDSVLTETGGLLTYSIQHAPITIFSASKEIYYDARNRLHRSSATTSLSDWISTLQTSFARRRRLSRNLRALTRVAPYAGSVFKLAMSPLSTVYKEVQTKQQKLRQLRNIQSAALGILVGESITLSVDTDWRRGVERAVDVMESVVRNIITTTADEDGEGDGDYGFESNVFSAVDRARPRRPPYLMAERMIRIADEFLPVQAVAQREALKEAGKPKFWIRYWPVCLASVTFGGTALRILFNRRASIAQWAQDAAATTMDFWYNWIVEPVKNIISTIRHDDAAQVAIVSRKSLQADMESLERMVVDFAVDTGGGSGAVVTAAEISGIKDGVREGDLSTVLRVYEQELKSPIKNAVRGELIRTLLIQMQKTKVDVEVAITGIDRLLKSQELVFGFIAALPSSVISWFITKWAARVYTGKGVKSRSEQRAAVARTLGNVERMLTVSSASYSRGGGAGGAGPGVGGSVRGGRGGRDGRGGDAGGSGAGLESAWLTFMDQGLLLCEVHMLRNSAGILPAGLRADWIRDLGDLEDIKLGVKRQRDTIGRIWRVYGKFFA</sequence>
<comment type="subcellular location">
    <subcellularLocation>
        <location evidence="1">Mitochondrion membrane</location>
        <topology evidence="1">Multi-pass membrane protein</topology>
    </subcellularLocation>
</comment>
<organism evidence="7 8">
    <name type="scientific">Myxozyma melibiosi</name>
    <dbReference type="NCBI Taxonomy" id="54550"/>
    <lineage>
        <taxon>Eukaryota</taxon>
        <taxon>Fungi</taxon>
        <taxon>Dikarya</taxon>
        <taxon>Ascomycota</taxon>
        <taxon>Saccharomycotina</taxon>
        <taxon>Lipomycetes</taxon>
        <taxon>Lipomycetales</taxon>
        <taxon>Lipomycetaceae</taxon>
        <taxon>Myxozyma</taxon>
    </lineage>
</organism>
<keyword evidence="3" id="KW-1133">Transmembrane helix</keyword>
<feature type="region of interest" description="Disordered" evidence="6">
    <location>
        <begin position="613"/>
        <end position="644"/>
    </location>
</feature>
<dbReference type="InterPro" id="IPR013946">
    <property type="entry name" value="NCA2-like"/>
</dbReference>
<dbReference type="EMBL" id="JBBJBU010000009">
    <property type="protein sequence ID" value="KAK7204149.1"/>
    <property type="molecule type" value="Genomic_DNA"/>
</dbReference>